<dbReference type="InterPro" id="IPR018497">
    <property type="entry name" value="Peptidase_M13_C"/>
</dbReference>
<evidence type="ECO:0000313" key="10">
    <source>
        <dbReference type="EMBL" id="KRO14140.1"/>
    </source>
</evidence>
<keyword evidence="7" id="KW-0482">Metalloprotease</keyword>
<evidence type="ECO:0000256" key="2">
    <source>
        <dbReference type="ARBA" id="ARBA00007357"/>
    </source>
</evidence>
<dbReference type="AlphaFoldDB" id="A0A0R2MNI3"/>
<keyword evidence="6" id="KW-0862">Zinc</keyword>
<evidence type="ECO:0000259" key="9">
    <source>
        <dbReference type="Pfam" id="PF05649"/>
    </source>
</evidence>
<dbReference type="Gene3D" id="1.10.1380.10">
    <property type="entry name" value="Neutral endopeptidase , domain2"/>
    <property type="match status" value="1"/>
</dbReference>
<evidence type="ECO:0000256" key="3">
    <source>
        <dbReference type="ARBA" id="ARBA00022670"/>
    </source>
</evidence>
<comment type="similarity">
    <text evidence="2">Belongs to the peptidase M13 family.</text>
</comment>
<feature type="domain" description="Peptidase M13 C-terminal" evidence="8">
    <location>
        <begin position="448"/>
        <end position="638"/>
    </location>
</feature>
<dbReference type="PRINTS" id="PR00786">
    <property type="entry name" value="NEPRILYSIN"/>
</dbReference>
<keyword evidence="11" id="KW-1185">Reference proteome</keyword>
<dbReference type="PROSITE" id="PS51885">
    <property type="entry name" value="NEPRILYSIN"/>
    <property type="match status" value="1"/>
</dbReference>
<evidence type="ECO:0000256" key="1">
    <source>
        <dbReference type="ARBA" id="ARBA00001947"/>
    </source>
</evidence>
<dbReference type="PATRIC" id="fig|942150.3.peg.1813"/>
<dbReference type="SUPFAM" id="SSF55486">
    <property type="entry name" value="Metalloproteases ('zincins'), catalytic domain"/>
    <property type="match status" value="1"/>
</dbReference>
<dbReference type="PANTHER" id="PTHR11733:SF167">
    <property type="entry name" value="FI17812P1-RELATED"/>
    <property type="match status" value="1"/>
</dbReference>
<dbReference type="InterPro" id="IPR008753">
    <property type="entry name" value="Peptidase_M13_N"/>
</dbReference>
<dbReference type="InterPro" id="IPR042089">
    <property type="entry name" value="Peptidase_M13_dom_2"/>
</dbReference>
<keyword evidence="3" id="KW-0645">Protease</keyword>
<dbReference type="CDD" id="cd08662">
    <property type="entry name" value="M13"/>
    <property type="match status" value="1"/>
</dbReference>
<dbReference type="GO" id="GO:0046872">
    <property type="term" value="F:metal ion binding"/>
    <property type="evidence" value="ECO:0007669"/>
    <property type="project" value="UniProtKB-KW"/>
</dbReference>
<keyword evidence="4" id="KW-0479">Metal-binding</keyword>
<dbReference type="InterPro" id="IPR024079">
    <property type="entry name" value="MetalloPept_cat_dom_sf"/>
</dbReference>
<name>A0A0R2MNI3_9LACO</name>
<dbReference type="GO" id="GO:0004222">
    <property type="term" value="F:metalloendopeptidase activity"/>
    <property type="evidence" value="ECO:0007669"/>
    <property type="project" value="InterPro"/>
</dbReference>
<dbReference type="STRING" id="942150.IV64_GL001746"/>
<comment type="caution">
    <text evidence="10">The sequence shown here is derived from an EMBL/GenBank/DDBJ whole genome shotgun (WGS) entry which is preliminary data.</text>
</comment>
<dbReference type="PANTHER" id="PTHR11733">
    <property type="entry name" value="ZINC METALLOPROTEASE FAMILY M13 NEPRILYSIN-RELATED"/>
    <property type="match status" value="1"/>
</dbReference>
<evidence type="ECO:0000259" key="8">
    <source>
        <dbReference type="Pfam" id="PF01431"/>
    </source>
</evidence>
<accession>A0A0R2MNI3</accession>
<evidence type="ECO:0000313" key="11">
    <source>
        <dbReference type="Proteomes" id="UP000051783"/>
    </source>
</evidence>
<dbReference type="GO" id="GO:0016485">
    <property type="term" value="P:protein processing"/>
    <property type="evidence" value="ECO:0007669"/>
    <property type="project" value="TreeGrafter"/>
</dbReference>
<evidence type="ECO:0000256" key="7">
    <source>
        <dbReference type="ARBA" id="ARBA00023049"/>
    </source>
</evidence>
<evidence type="ECO:0000256" key="4">
    <source>
        <dbReference type="ARBA" id="ARBA00022723"/>
    </source>
</evidence>
<sequence length="641" mass="71886">MDLMATVNQAAVKQDLYDAVNGEWMQTAEIPDDHASTGGFMDLVDAIEKTLMHDFDAMAAGDVQPNDPQLAEFIKFYQLTKDFKQRDAAGAKPLQPCLKQIDSLSDLADLQTRMPDWIYDGLPLPFSLDVDADMKNTKVNALFAQAPGTILPDKTYYDEGNQNGPKLLAVYAKMMTTLFQKMGYDADTAQATVDDALKFDRLIVPWVKSAEEAADYSKMYNPRDFSDFANDSRYLDLAAITYSVINGNPKIVILPEPAYFDHFNEVVNPENFDLMKSWMKTKLVQRMSGYLSDDIRTLGTTYSRTLSGQKEARSQAKSAYYLAAGTFDQVVGLYYGHKYFGEAAKADVHHMVEKMIAVYKRRLQANTWLSAATREKAVTKLNNLGIQVGYPDKLEPVFTKFKTHTAEEGGSVLSNILNFSRIARKEMFSKWGQATDRTRWEMSADTVNAYYHPFMNIIVFPAAILQAPFYSLEQSSSANYGGIGAVIAHEISHAFDNNGALFDEFGNLHNWWTAEDSAHFKELAKSMISEFDGLEFAGAKVNGTLTVSENIADAGGLSCAEEAAKGEDDVDLSAFFTNWAMVWRMKATKQYMQLLLSIDVHAPAKLRANVQPKNLDDFYTTFDIQPDDPMYLAPEKRVKIW</sequence>
<reference evidence="10 11" key="1">
    <citation type="journal article" date="2015" name="Genome Announc.">
        <title>Expanding the biotechnology potential of lactobacilli through comparative genomics of 213 strains and associated genera.</title>
        <authorList>
            <person name="Sun Z."/>
            <person name="Harris H.M."/>
            <person name="McCann A."/>
            <person name="Guo C."/>
            <person name="Argimon S."/>
            <person name="Zhang W."/>
            <person name="Yang X."/>
            <person name="Jeffery I.B."/>
            <person name="Cooney J.C."/>
            <person name="Kagawa T.F."/>
            <person name="Liu W."/>
            <person name="Song Y."/>
            <person name="Salvetti E."/>
            <person name="Wrobel A."/>
            <person name="Rasinkangas P."/>
            <person name="Parkhill J."/>
            <person name="Rea M.C."/>
            <person name="O'Sullivan O."/>
            <person name="Ritari J."/>
            <person name="Douillard F.P."/>
            <person name="Paul Ross R."/>
            <person name="Yang R."/>
            <person name="Briner A.E."/>
            <person name="Felis G.E."/>
            <person name="de Vos W.M."/>
            <person name="Barrangou R."/>
            <person name="Klaenhammer T.R."/>
            <person name="Caufield P.W."/>
            <person name="Cui Y."/>
            <person name="Zhang H."/>
            <person name="O'Toole P.W."/>
        </authorList>
    </citation>
    <scope>NUCLEOTIDE SEQUENCE [LARGE SCALE GENOMIC DNA]</scope>
    <source>
        <strain evidence="10 11">LMG 26013</strain>
    </source>
</reference>
<evidence type="ECO:0000256" key="5">
    <source>
        <dbReference type="ARBA" id="ARBA00022801"/>
    </source>
</evidence>
<dbReference type="Pfam" id="PF01431">
    <property type="entry name" value="Peptidase_M13"/>
    <property type="match status" value="1"/>
</dbReference>
<dbReference type="Gene3D" id="3.40.390.10">
    <property type="entry name" value="Collagenase (Catalytic Domain)"/>
    <property type="match status" value="1"/>
</dbReference>
<organism evidence="10 11">
    <name type="scientific">Lactiplantibacillus xiangfangensis</name>
    <dbReference type="NCBI Taxonomy" id="942150"/>
    <lineage>
        <taxon>Bacteria</taxon>
        <taxon>Bacillati</taxon>
        <taxon>Bacillota</taxon>
        <taxon>Bacilli</taxon>
        <taxon>Lactobacillales</taxon>
        <taxon>Lactobacillaceae</taxon>
        <taxon>Lactiplantibacillus</taxon>
    </lineage>
</organism>
<dbReference type="InterPro" id="IPR000718">
    <property type="entry name" value="Peptidase_M13"/>
</dbReference>
<gene>
    <name evidence="10" type="ORF">IV64_GL001746</name>
</gene>
<dbReference type="EMBL" id="JQCL01000023">
    <property type="protein sequence ID" value="KRO14140.1"/>
    <property type="molecule type" value="Genomic_DNA"/>
</dbReference>
<dbReference type="GO" id="GO:0005886">
    <property type="term" value="C:plasma membrane"/>
    <property type="evidence" value="ECO:0007669"/>
    <property type="project" value="TreeGrafter"/>
</dbReference>
<feature type="domain" description="Peptidase M13 N-terminal" evidence="9">
    <location>
        <begin position="13"/>
        <end position="391"/>
    </location>
</feature>
<proteinExistence type="inferred from homology"/>
<evidence type="ECO:0000256" key="6">
    <source>
        <dbReference type="ARBA" id="ARBA00022833"/>
    </source>
</evidence>
<dbReference type="Proteomes" id="UP000051783">
    <property type="component" value="Unassembled WGS sequence"/>
</dbReference>
<dbReference type="Pfam" id="PF05649">
    <property type="entry name" value="Peptidase_M13_N"/>
    <property type="match status" value="1"/>
</dbReference>
<comment type="cofactor">
    <cofactor evidence="1">
        <name>Zn(2+)</name>
        <dbReference type="ChEBI" id="CHEBI:29105"/>
    </cofactor>
</comment>
<keyword evidence="5" id="KW-0378">Hydrolase</keyword>
<protein>
    <submittedName>
        <fullName evidence="10">Endopeptidase PepO</fullName>
    </submittedName>
</protein>